<evidence type="ECO:0000259" key="9">
    <source>
        <dbReference type="PROSITE" id="PS50983"/>
    </source>
</evidence>
<keyword evidence="7" id="KW-0804">Transcription</keyword>
<organism evidence="10 11">
    <name type="scientific">Paenibacillus eucommiae</name>
    <dbReference type="NCBI Taxonomy" id="1355755"/>
    <lineage>
        <taxon>Bacteria</taxon>
        <taxon>Bacillati</taxon>
        <taxon>Bacillota</taxon>
        <taxon>Bacilli</taxon>
        <taxon>Bacillales</taxon>
        <taxon>Paenibacillaceae</taxon>
        <taxon>Paenibacillus</taxon>
    </lineage>
</organism>
<accession>A0ABS4IW18</accession>
<evidence type="ECO:0000256" key="3">
    <source>
        <dbReference type="ARBA" id="ARBA00022448"/>
    </source>
</evidence>
<dbReference type="PANTHER" id="PTHR30532">
    <property type="entry name" value="IRON III DICITRATE-BINDING PERIPLASMIC PROTEIN"/>
    <property type="match status" value="1"/>
</dbReference>
<dbReference type="RefSeq" id="WP_209972504.1">
    <property type="nucleotide sequence ID" value="NZ_JAGGLB010000010.1"/>
</dbReference>
<evidence type="ECO:0000256" key="7">
    <source>
        <dbReference type="ARBA" id="ARBA00023163"/>
    </source>
</evidence>
<keyword evidence="11" id="KW-1185">Reference proteome</keyword>
<comment type="caution">
    <text evidence="10">The sequence shown here is derived from an EMBL/GenBank/DDBJ whole genome shotgun (WGS) entry which is preliminary data.</text>
</comment>
<keyword evidence="4" id="KW-0732">Signal</keyword>
<reference evidence="10 11" key="1">
    <citation type="submission" date="2021-03" db="EMBL/GenBank/DDBJ databases">
        <title>Genomic Encyclopedia of Type Strains, Phase IV (KMG-IV): sequencing the most valuable type-strain genomes for metagenomic binning, comparative biology and taxonomic classification.</title>
        <authorList>
            <person name="Goeker M."/>
        </authorList>
    </citation>
    <scope>NUCLEOTIDE SEQUENCE [LARGE SCALE GENOMIC DNA]</scope>
    <source>
        <strain evidence="10 11">DSM 26048</strain>
    </source>
</reference>
<dbReference type="InterPro" id="IPR051313">
    <property type="entry name" value="Bact_iron-sidero_bind"/>
</dbReference>
<evidence type="ECO:0000256" key="2">
    <source>
        <dbReference type="ARBA" id="ARBA00008814"/>
    </source>
</evidence>
<keyword evidence="3" id="KW-0813">Transport</keyword>
<evidence type="ECO:0000256" key="5">
    <source>
        <dbReference type="ARBA" id="ARBA00023015"/>
    </source>
</evidence>
<dbReference type="InterPro" id="IPR018062">
    <property type="entry name" value="HTH_AraC-typ_CS"/>
</dbReference>
<keyword evidence="5" id="KW-0805">Transcription regulation</keyword>
<comment type="subcellular location">
    <subcellularLocation>
        <location evidence="1">Cell envelope</location>
    </subcellularLocation>
</comment>
<dbReference type="Gene3D" id="3.40.50.1980">
    <property type="entry name" value="Nitrogenase molybdenum iron protein domain"/>
    <property type="match status" value="2"/>
</dbReference>
<evidence type="ECO:0000259" key="8">
    <source>
        <dbReference type="PROSITE" id="PS01124"/>
    </source>
</evidence>
<dbReference type="Gene3D" id="1.10.10.60">
    <property type="entry name" value="Homeodomain-like"/>
    <property type="match status" value="2"/>
</dbReference>
<dbReference type="InterPro" id="IPR002491">
    <property type="entry name" value="ABC_transptr_periplasmic_BD"/>
</dbReference>
<dbReference type="Pfam" id="PF12833">
    <property type="entry name" value="HTH_18"/>
    <property type="match status" value="1"/>
</dbReference>
<dbReference type="PANTHER" id="PTHR30532:SF26">
    <property type="entry name" value="IRON(3+)-HYDROXAMATE-BINDING PROTEIN FHUD"/>
    <property type="match status" value="1"/>
</dbReference>
<evidence type="ECO:0000256" key="1">
    <source>
        <dbReference type="ARBA" id="ARBA00004196"/>
    </source>
</evidence>
<proteinExistence type="inferred from homology"/>
<feature type="domain" description="Fe/B12 periplasmic-binding" evidence="9">
    <location>
        <begin position="296"/>
        <end position="554"/>
    </location>
</feature>
<dbReference type="EMBL" id="JAGGLB010000010">
    <property type="protein sequence ID" value="MBP1991774.1"/>
    <property type="molecule type" value="Genomic_DNA"/>
</dbReference>
<evidence type="ECO:0000313" key="11">
    <source>
        <dbReference type="Proteomes" id="UP001519287"/>
    </source>
</evidence>
<evidence type="ECO:0000256" key="6">
    <source>
        <dbReference type="ARBA" id="ARBA00023125"/>
    </source>
</evidence>
<gene>
    <name evidence="10" type="ORF">J2Z66_003381</name>
</gene>
<dbReference type="SUPFAM" id="SSF53807">
    <property type="entry name" value="Helical backbone' metal receptor"/>
    <property type="match status" value="1"/>
</dbReference>
<dbReference type="InterPro" id="IPR009057">
    <property type="entry name" value="Homeodomain-like_sf"/>
</dbReference>
<dbReference type="PROSITE" id="PS00041">
    <property type="entry name" value="HTH_ARAC_FAMILY_1"/>
    <property type="match status" value="1"/>
</dbReference>
<name>A0ABS4IW18_9BACL</name>
<evidence type="ECO:0000313" key="10">
    <source>
        <dbReference type="EMBL" id="MBP1991774.1"/>
    </source>
</evidence>
<dbReference type="PROSITE" id="PS50983">
    <property type="entry name" value="FE_B12_PBP"/>
    <property type="match status" value="1"/>
</dbReference>
<keyword evidence="6" id="KW-0238">DNA-binding</keyword>
<dbReference type="Proteomes" id="UP001519287">
    <property type="component" value="Unassembled WGS sequence"/>
</dbReference>
<dbReference type="SUPFAM" id="SSF46689">
    <property type="entry name" value="Homeodomain-like"/>
    <property type="match status" value="2"/>
</dbReference>
<dbReference type="SMART" id="SM00342">
    <property type="entry name" value="HTH_ARAC"/>
    <property type="match status" value="1"/>
</dbReference>
<comment type="similarity">
    <text evidence="2">Belongs to the bacterial solute-binding protein 8 family.</text>
</comment>
<dbReference type="InterPro" id="IPR018060">
    <property type="entry name" value="HTH_AraC"/>
</dbReference>
<dbReference type="Pfam" id="PF01497">
    <property type="entry name" value="Peripla_BP_2"/>
    <property type="match status" value="1"/>
</dbReference>
<evidence type="ECO:0000256" key="4">
    <source>
        <dbReference type="ARBA" id="ARBA00022729"/>
    </source>
</evidence>
<dbReference type="PROSITE" id="PS01124">
    <property type="entry name" value="HTH_ARAC_FAMILY_2"/>
    <property type="match status" value="1"/>
</dbReference>
<feature type="domain" description="HTH araC/xylS-type" evidence="8">
    <location>
        <begin position="185"/>
        <end position="282"/>
    </location>
</feature>
<protein>
    <submittedName>
        <fullName evidence="10">Iron complex transport system substrate-binding protein</fullName>
    </submittedName>
</protein>
<sequence>MIERRDQTGHTPRSISFTLLHIEQYDTSGDQQLSRYTINQPTLIAIIRGCLHVEADDMKLDLHPGELLSLASPAIVQISSTAGLPSSCYIISYAIQQTGDLEVKSDISTSQSSAPHSPFFPHQEVWKVSWQRLARGLEQLCKDRWSTDPMQQLANHLHFQEWIMFILSERNLLHGKEQDSKKAVEHAIEYMHAAYHEDITVDKLAAEARISRRRFTELFRKLTNRSVTDYLTELRIQEAKKLLLAGGQLSYIARTVGYRDEFYFNRRFKQTVGESPRQYAKNKQGLLRSFTLPSSPQRVVADQYMGQLLKLGVIPVGARTGMLRKEFIAAYQKSSCSLHGITDLGTGFPISLPRISRLQPDLIVTQNEHQYEQLEQIAPTLLIPYQSTSPLEKLRLISSVFDKTDMAEQWIEDYEWRIEQARSQLVSKLGFGCSVTNLLLINGQLFVLGQHAGYGSFSLYQALQLQTPPLQRRELNENALSMEIPLSALPAYAGDHIFISIYGDPSSLIDSRIWRNLPAVMKRRVYFCNPYRFAFEDPYSLDEQLQVITASLLS</sequence>